<gene>
    <name evidence="7 9" type="primary">tatC</name>
    <name evidence="9" type="ORF">D5H78_17350</name>
</gene>
<dbReference type="Proteomes" id="UP000265614">
    <property type="component" value="Unassembled WGS sequence"/>
</dbReference>
<dbReference type="InterPro" id="IPR002033">
    <property type="entry name" value="TatC"/>
</dbReference>
<dbReference type="NCBIfam" id="TIGR00945">
    <property type="entry name" value="tatC"/>
    <property type="match status" value="1"/>
</dbReference>
<organism evidence="9 10">
    <name type="scientific">Vallicoccus soli</name>
    <dbReference type="NCBI Taxonomy" id="2339232"/>
    <lineage>
        <taxon>Bacteria</taxon>
        <taxon>Bacillati</taxon>
        <taxon>Actinomycetota</taxon>
        <taxon>Actinomycetes</taxon>
        <taxon>Motilibacterales</taxon>
        <taxon>Vallicoccaceae</taxon>
        <taxon>Vallicoccus</taxon>
    </lineage>
</organism>
<dbReference type="RefSeq" id="WP_119951764.1">
    <property type="nucleotide sequence ID" value="NZ_QZEZ01000010.1"/>
</dbReference>
<dbReference type="PANTHER" id="PTHR30371">
    <property type="entry name" value="SEC-INDEPENDENT PROTEIN TRANSLOCASE PROTEIN TATC"/>
    <property type="match status" value="1"/>
</dbReference>
<dbReference type="EMBL" id="QZEZ01000010">
    <property type="protein sequence ID" value="RJK93172.1"/>
    <property type="molecule type" value="Genomic_DNA"/>
</dbReference>
<keyword evidence="3 7" id="KW-0653">Protein transport</keyword>
<reference evidence="9 10" key="1">
    <citation type="submission" date="2018-09" db="EMBL/GenBank/DDBJ databases">
        <title>YIM 75000 draft genome.</title>
        <authorList>
            <person name="Tang S."/>
            <person name="Feng Y."/>
        </authorList>
    </citation>
    <scope>NUCLEOTIDE SEQUENCE [LARGE SCALE GENOMIC DNA]</scope>
    <source>
        <strain evidence="9 10">YIM 75000</strain>
    </source>
</reference>
<comment type="subcellular location">
    <subcellularLocation>
        <location evidence="7">Cell membrane</location>
        <topology evidence="7">Multi-pass membrane protein</topology>
    </subcellularLocation>
    <subcellularLocation>
        <location evidence="1">Membrane</location>
        <topology evidence="1">Multi-pass membrane protein</topology>
    </subcellularLocation>
</comment>
<keyword evidence="5 7" id="KW-0811">Translocation</keyword>
<keyword evidence="2 7" id="KW-0812">Transmembrane</keyword>
<keyword evidence="7" id="KW-1003">Cell membrane</keyword>
<accession>A0A3A3ZDG5</accession>
<evidence type="ECO:0000256" key="8">
    <source>
        <dbReference type="SAM" id="MobiDB-lite"/>
    </source>
</evidence>
<evidence type="ECO:0000256" key="6">
    <source>
        <dbReference type="ARBA" id="ARBA00023136"/>
    </source>
</evidence>
<sequence>MTDTTERSGLGTAPDPDDEGRMPLMEHLRELRRRLTRAVLAFAVVTVACFFFYSELFALIAGPFNTIKDQYAEQGATVTLNFQGIADPFSYALKICCLAGLFLSSPVWFYQLWAFINPGLHKNERRWGLAFVFSAAPLFIGGAVVAYVFLPKGFDLLIGFNPTPQDVANIIGFDRYLAFVTRMFIVFGVAFVLPVFVVALNLVQIVSARALLGAWRPVVLGSFVFAAVATPSGDPVTLCALALPMLVLYFIATGICFLLDRRRKHQLIDGVDYSELADDEAAPMPAPSREPRSRYDDDDLL</sequence>
<keyword evidence="4 7" id="KW-1133">Transmembrane helix</keyword>
<feature type="transmembrane region" description="Helical" evidence="7">
    <location>
        <begin position="127"/>
        <end position="150"/>
    </location>
</feature>
<evidence type="ECO:0000313" key="9">
    <source>
        <dbReference type="EMBL" id="RJK93172.1"/>
    </source>
</evidence>
<comment type="caution">
    <text evidence="9">The sequence shown here is derived from an EMBL/GenBank/DDBJ whole genome shotgun (WGS) entry which is preliminary data.</text>
</comment>
<keyword evidence="6 7" id="KW-0472">Membrane</keyword>
<dbReference type="PANTHER" id="PTHR30371:SF0">
    <property type="entry name" value="SEC-INDEPENDENT PROTEIN TRANSLOCASE PROTEIN TATC, CHLOROPLASTIC-RELATED"/>
    <property type="match status" value="1"/>
</dbReference>
<dbReference type="GO" id="GO:0043953">
    <property type="term" value="P:protein transport by the Tat complex"/>
    <property type="evidence" value="ECO:0007669"/>
    <property type="project" value="UniProtKB-UniRule"/>
</dbReference>
<protein>
    <recommendedName>
        <fullName evidence="7">Sec-independent protein translocase protein TatC</fullName>
    </recommendedName>
</protein>
<proteinExistence type="inferred from homology"/>
<dbReference type="OrthoDB" id="9777044at2"/>
<dbReference type="HAMAP" id="MF_00902">
    <property type="entry name" value="TatC"/>
    <property type="match status" value="1"/>
</dbReference>
<dbReference type="GO" id="GO:0033281">
    <property type="term" value="C:TAT protein transport complex"/>
    <property type="evidence" value="ECO:0007669"/>
    <property type="project" value="UniProtKB-UniRule"/>
</dbReference>
<feature type="transmembrane region" description="Helical" evidence="7">
    <location>
        <begin position="235"/>
        <end position="259"/>
    </location>
</feature>
<evidence type="ECO:0000256" key="1">
    <source>
        <dbReference type="ARBA" id="ARBA00004141"/>
    </source>
</evidence>
<feature type="transmembrane region" description="Helical" evidence="7">
    <location>
        <begin position="210"/>
        <end position="229"/>
    </location>
</feature>
<evidence type="ECO:0000313" key="10">
    <source>
        <dbReference type="Proteomes" id="UP000265614"/>
    </source>
</evidence>
<evidence type="ECO:0000256" key="7">
    <source>
        <dbReference type="HAMAP-Rule" id="MF_00902"/>
    </source>
</evidence>
<comment type="function">
    <text evidence="7">Part of the twin-arginine translocation (Tat) system that transports large folded proteins containing a characteristic twin-arginine motif in their signal peptide across membranes. Together with TatB, TatC is part of a receptor directly interacting with Tat signal peptides.</text>
</comment>
<comment type="similarity">
    <text evidence="7">Belongs to the TatC family.</text>
</comment>
<feature type="transmembrane region" description="Helical" evidence="7">
    <location>
        <begin position="38"/>
        <end position="61"/>
    </location>
</feature>
<feature type="region of interest" description="Disordered" evidence="8">
    <location>
        <begin position="1"/>
        <end position="21"/>
    </location>
</feature>
<dbReference type="GO" id="GO:0009977">
    <property type="term" value="F:proton motive force dependent protein transmembrane transporter activity"/>
    <property type="evidence" value="ECO:0007669"/>
    <property type="project" value="TreeGrafter"/>
</dbReference>
<dbReference type="AlphaFoldDB" id="A0A3A3ZDG5"/>
<name>A0A3A3ZDG5_9ACTN</name>
<evidence type="ECO:0000256" key="3">
    <source>
        <dbReference type="ARBA" id="ARBA00022927"/>
    </source>
</evidence>
<dbReference type="GO" id="GO:0065002">
    <property type="term" value="P:intracellular protein transmembrane transport"/>
    <property type="evidence" value="ECO:0007669"/>
    <property type="project" value="TreeGrafter"/>
</dbReference>
<evidence type="ECO:0000256" key="4">
    <source>
        <dbReference type="ARBA" id="ARBA00022989"/>
    </source>
</evidence>
<evidence type="ECO:0000256" key="5">
    <source>
        <dbReference type="ARBA" id="ARBA00023010"/>
    </source>
</evidence>
<comment type="subunit">
    <text evidence="7">The Tat system comprises two distinct complexes: a TatABC complex, containing multiple copies of TatA, TatB and TatC subunits, and a separate TatA complex, containing only TatA subunits. Substrates initially bind to the TatABC complex, which probably triggers association of the separate TatA complex to form the active translocon.</text>
</comment>
<dbReference type="PRINTS" id="PR01840">
    <property type="entry name" value="TATCFAMILY"/>
</dbReference>
<feature type="transmembrane region" description="Helical" evidence="7">
    <location>
        <begin position="183"/>
        <end position="203"/>
    </location>
</feature>
<keyword evidence="10" id="KW-1185">Reference proteome</keyword>
<evidence type="ECO:0000256" key="2">
    <source>
        <dbReference type="ARBA" id="ARBA00022692"/>
    </source>
</evidence>
<feature type="transmembrane region" description="Helical" evidence="7">
    <location>
        <begin position="91"/>
        <end position="115"/>
    </location>
</feature>
<feature type="region of interest" description="Disordered" evidence="8">
    <location>
        <begin position="278"/>
        <end position="301"/>
    </location>
</feature>
<keyword evidence="7" id="KW-0813">Transport</keyword>
<dbReference type="Pfam" id="PF00902">
    <property type="entry name" value="TatC"/>
    <property type="match status" value="1"/>
</dbReference>